<feature type="domain" description="Fanconi anemia core complex-associated protein 24 pseudonuclease" evidence="1">
    <location>
        <begin position="8"/>
        <end position="130"/>
    </location>
</feature>
<dbReference type="CDD" id="cd20076">
    <property type="entry name" value="XPF_nuclease_FAAP24"/>
    <property type="match status" value="1"/>
</dbReference>
<protein>
    <recommendedName>
        <fullName evidence="1">Fanconi anemia core complex-associated protein 24 pseudonuclease domain-containing protein</fullName>
    </recommendedName>
</protein>
<name>A0AAE0YQG9_9GAST</name>
<proteinExistence type="predicted"/>
<reference evidence="2" key="1">
    <citation type="journal article" date="2023" name="G3 (Bethesda)">
        <title>A reference genome for the long-term kleptoplast-retaining sea slug Elysia crispata morphotype clarki.</title>
        <authorList>
            <person name="Eastman K.E."/>
            <person name="Pendleton A.L."/>
            <person name="Shaikh M.A."/>
            <person name="Suttiyut T."/>
            <person name="Ogas R."/>
            <person name="Tomko P."/>
            <person name="Gavelis G."/>
            <person name="Widhalm J.R."/>
            <person name="Wisecaver J.H."/>
        </authorList>
    </citation>
    <scope>NUCLEOTIDE SEQUENCE</scope>
    <source>
        <strain evidence="2">ECLA1</strain>
    </source>
</reference>
<dbReference type="InterPro" id="IPR040646">
    <property type="entry name" value="PND"/>
</dbReference>
<dbReference type="Pfam" id="PF17949">
    <property type="entry name" value="PND"/>
    <property type="match status" value="1"/>
</dbReference>
<dbReference type="Gene3D" id="1.10.150.20">
    <property type="entry name" value="5' to 3' exonuclease, C-terminal subdomain"/>
    <property type="match status" value="1"/>
</dbReference>
<organism evidence="2 3">
    <name type="scientific">Elysia crispata</name>
    <name type="common">lettuce slug</name>
    <dbReference type="NCBI Taxonomy" id="231223"/>
    <lineage>
        <taxon>Eukaryota</taxon>
        <taxon>Metazoa</taxon>
        <taxon>Spiralia</taxon>
        <taxon>Lophotrochozoa</taxon>
        <taxon>Mollusca</taxon>
        <taxon>Gastropoda</taxon>
        <taxon>Heterobranchia</taxon>
        <taxon>Euthyneura</taxon>
        <taxon>Panpulmonata</taxon>
        <taxon>Sacoglossa</taxon>
        <taxon>Placobranchoidea</taxon>
        <taxon>Plakobranchidae</taxon>
        <taxon>Elysia</taxon>
    </lineage>
</organism>
<dbReference type="EMBL" id="JAWDGP010005686">
    <property type="protein sequence ID" value="KAK3754079.1"/>
    <property type="molecule type" value="Genomic_DNA"/>
</dbReference>
<dbReference type="Proteomes" id="UP001283361">
    <property type="component" value="Unassembled WGS sequence"/>
</dbReference>
<dbReference type="InterPro" id="IPR026985">
    <property type="entry name" value="FAAP24"/>
</dbReference>
<keyword evidence="3" id="KW-1185">Reference proteome</keyword>
<dbReference type="GO" id="GO:0043240">
    <property type="term" value="C:Fanconi anaemia nuclear complex"/>
    <property type="evidence" value="ECO:0007669"/>
    <property type="project" value="InterPro"/>
</dbReference>
<dbReference type="PANTHER" id="PTHR31786">
    <property type="entry name" value="FANCONI ANEMIA CORE COMPLEX-ASSOCIATED PROTEIN 24"/>
    <property type="match status" value="1"/>
</dbReference>
<evidence type="ECO:0000313" key="3">
    <source>
        <dbReference type="Proteomes" id="UP001283361"/>
    </source>
</evidence>
<evidence type="ECO:0000259" key="1">
    <source>
        <dbReference type="Pfam" id="PF17949"/>
    </source>
</evidence>
<dbReference type="GO" id="GO:0003682">
    <property type="term" value="F:chromatin binding"/>
    <property type="evidence" value="ECO:0007669"/>
    <property type="project" value="TreeGrafter"/>
</dbReference>
<evidence type="ECO:0000313" key="2">
    <source>
        <dbReference type="EMBL" id="KAK3754079.1"/>
    </source>
</evidence>
<gene>
    <name evidence="2" type="ORF">RRG08_024156</name>
</gene>
<dbReference type="InterPro" id="IPR010994">
    <property type="entry name" value="RuvA_2-like"/>
</dbReference>
<dbReference type="PANTHER" id="PTHR31786:SF2">
    <property type="entry name" value="FANCONI ANEMIA CORE COMPLEX-ASSOCIATED PROTEIN 24"/>
    <property type="match status" value="1"/>
</dbReference>
<accession>A0AAE0YQG9</accession>
<dbReference type="GO" id="GO:0036297">
    <property type="term" value="P:interstrand cross-link repair"/>
    <property type="evidence" value="ECO:0007669"/>
    <property type="project" value="InterPro"/>
</dbReference>
<dbReference type="AlphaFoldDB" id="A0AAE0YQG9"/>
<comment type="caution">
    <text evidence="2">The sequence shown here is derived from an EMBL/GenBank/DDBJ whole genome shotgun (WGS) entry which is preliminary data.</text>
</comment>
<dbReference type="Gene3D" id="3.40.50.10130">
    <property type="match status" value="1"/>
</dbReference>
<sequence length="210" mass="22616">MSTQTVSINVPVGHIIANARWMGTTLANDLQSSIPVHFDNSTSAIDFYPSSGVGVVFISEADTVEGCSYKRRVARLRKARSVRGAVIVEKTPTSAQYFLDVQKFCVSNLGLHLVPVKNQNEAVAFLIQLVYAEGKLGSNPFKKEMKQEPNDPAVLAAVMSCRGVGLSSARAVLEKFPSLELLCKASLEDLTGVVGKASAGKLYQFLHGIT</sequence>
<dbReference type="SUPFAM" id="SSF47781">
    <property type="entry name" value="RuvA domain 2-like"/>
    <property type="match status" value="1"/>
</dbReference>